<dbReference type="EMBL" id="CP063767">
    <property type="protein sequence ID" value="QOY61073.1"/>
    <property type="molecule type" value="Genomic_DNA"/>
</dbReference>
<keyword evidence="2" id="KW-1185">Reference proteome</keyword>
<name>A0A7S7MAX7_9ACTN</name>
<dbReference type="InterPro" id="IPR025191">
    <property type="entry name" value="DUF4125"/>
</dbReference>
<organism evidence="1 2">
    <name type="scientific">Thermophilibacter immobilis</name>
    <dbReference type="NCBI Taxonomy" id="2779519"/>
    <lineage>
        <taxon>Bacteria</taxon>
        <taxon>Bacillati</taxon>
        <taxon>Actinomycetota</taxon>
        <taxon>Coriobacteriia</taxon>
        <taxon>Coriobacteriales</taxon>
        <taxon>Atopobiaceae</taxon>
        <taxon>Thermophilibacter</taxon>
    </lineage>
</organism>
<dbReference type="AlphaFoldDB" id="A0A7S7MAX7"/>
<dbReference type="RefSeq" id="WP_194372098.1">
    <property type="nucleotide sequence ID" value="NZ_CP063767.1"/>
</dbReference>
<reference evidence="1 2" key="1">
    <citation type="submission" date="2020-10" db="EMBL/GenBank/DDBJ databases">
        <title>Olsenella immobilis sp.nov., isolated from the mud in a fermentation cellar used for the production of Chinese strong-flavoured liquor.</title>
        <authorList>
            <person name="Lu L."/>
        </authorList>
    </citation>
    <scope>NUCLEOTIDE SEQUENCE [LARGE SCALE GENOMIC DNA]</scope>
    <source>
        <strain evidence="1 2">LZLJ-2</strain>
    </source>
</reference>
<dbReference type="KEGG" id="tio:INP52_02385"/>
<proteinExistence type="predicted"/>
<dbReference type="Pfam" id="PF13526">
    <property type="entry name" value="DUF4125"/>
    <property type="match status" value="1"/>
</dbReference>
<evidence type="ECO:0000313" key="2">
    <source>
        <dbReference type="Proteomes" id="UP000593735"/>
    </source>
</evidence>
<sequence length="214" mass="23920">MDELFSSPTVAGFLAGQGLREREQSLLRTIVSIEWSQFDRVQNMSGRTSCQDDVRRFFVFRVAQYAAFPSAMLSPLCDELERSEREGRNLVQEKYARMMERTDPESFARDWKLRLGPLSPVKRGVLDELGELMRGYVRAAARGLPVSHGHARPDVSADGRISSVDYLLAELSSYSLGALFLLKDALSCGSRDASNPVEKAYELAVCLSALMEET</sequence>
<accession>A0A7S7MAX7</accession>
<dbReference type="Proteomes" id="UP000593735">
    <property type="component" value="Chromosome"/>
</dbReference>
<evidence type="ECO:0000313" key="1">
    <source>
        <dbReference type="EMBL" id="QOY61073.1"/>
    </source>
</evidence>
<protein>
    <submittedName>
        <fullName evidence="1">DUF4125 family protein</fullName>
    </submittedName>
</protein>
<gene>
    <name evidence="1" type="ORF">INP52_02385</name>
</gene>